<reference evidence="8" key="1">
    <citation type="journal article" date="2002" name="Science">
        <title>The draft genome of Ciona intestinalis: insights into chordate and vertebrate origins.</title>
        <authorList>
            <person name="Dehal P."/>
            <person name="Satou Y."/>
            <person name="Campbell R.K."/>
            <person name="Chapman J."/>
            <person name="Degnan B."/>
            <person name="De Tomaso A."/>
            <person name="Davidson B."/>
            <person name="Di Gregorio A."/>
            <person name="Gelpke M."/>
            <person name="Goodstein D.M."/>
            <person name="Harafuji N."/>
            <person name="Hastings K.E."/>
            <person name="Ho I."/>
            <person name="Hotta K."/>
            <person name="Huang W."/>
            <person name="Kawashima T."/>
            <person name="Lemaire P."/>
            <person name="Martinez D."/>
            <person name="Meinertzhagen I.A."/>
            <person name="Necula S."/>
            <person name="Nonaka M."/>
            <person name="Putnam N."/>
            <person name="Rash S."/>
            <person name="Saiga H."/>
            <person name="Satake M."/>
            <person name="Terry A."/>
            <person name="Yamada L."/>
            <person name="Wang H.G."/>
            <person name="Awazu S."/>
            <person name="Azumi K."/>
            <person name="Boore J."/>
            <person name="Branno M."/>
            <person name="Chin-Bow S."/>
            <person name="DeSantis R."/>
            <person name="Doyle S."/>
            <person name="Francino P."/>
            <person name="Keys D.N."/>
            <person name="Haga S."/>
            <person name="Hayashi H."/>
            <person name="Hino K."/>
            <person name="Imai K.S."/>
            <person name="Inaba K."/>
            <person name="Kano S."/>
            <person name="Kobayashi K."/>
            <person name="Kobayashi M."/>
            <person name="Lee B.I."/>
            <person name="Makabe K.W."/>
            <person name="Manohar C."/>
            <person name="Matassi G."/>
            <person name="Medina M."/>
            <person name="Mochizuki Y."/>
            <person name="Mount S."/>
            <person name="Morishita T."/>
            <person name="Miura S."/>
            <person name="Nakayama A."/>
            <person name="Nishizaka S."/>
            <person name="Nomoto H."/>
            <person name="Ohta F."/>
            <person name="Oishi K."/>
            <person name="Rigoutsos I."/>
            <person name="Sano M."/>
            <person name="Sasaki A."/>
            <person name="Sasakura Y."/>
            <person name="Shoguchi E."/>
            <person name="Shin-i T."/>
            <person name="Spagnuolo A."/>
            <person name="Stainier D."/>
            <person name="Suzuki M.M."/>
            <person name="Tassy O."/>
            <person name="Takatori N."/>
            <person name="Tokuoka M."/>
            <person name="Yagi K."/>
            <person name="Yoshizaki F."/>
            <person name="Wada S."/>
            <person name="Zhang C."/>
            <person name="Hyatt P.D."/>
            <person name="Larimer F."/>
            <person name="Detter C."/>
            <person name="Doggett N."/>
            <person name="Glavina T."/>
            <person name="Hawkins T."/>
            <person name="Richardson P."/>
            <person name="Lucas S."/>
            <person name="Kohara Y."/>
            <person name="Levine M."/>
            <person name="Satoh N."/>
            <person name="Rokhsar D.S."/>
        </authorList>
    </citation>
    <scope>NUCLEOTIDE SEQUENCE [LARGE SCALE GENOMIC DNA]</scope>
</reference>
<dbReference type="PANTHER" id="PTHR22906">
    <property type="entry name" value="PROPERDIN"/>
    <property type="match status" value="1"/>
</dbReference>
<name>H2XVR0_CIOIN</name>
<keyword evidence="5" id="KW-1015">Disulfide bond</keyword>
<dbReference type="AlphaFoldDB" id="H2XVR0"/>
<dbReference type="HOGENOM" id="CLU_1122236_0_0_1"/>
<evidence type="ECO:0000256" key="2">
    <source>
        <dbReference type="ARBA" id="ARBA00022525"/>
    </source>
</evidence>
<reference evidence="7" key="2">
    <citation type="submission" date="2025-08" db="UniProtKB">
        <authorList>
            <consortium name="Ensembl"/>
        </authorList>
    </citation>
    <scope>IDENTIFICATION</scope>
</reference>
<dbReference type="Ensembl" id="ENSCINT00000031601.1">
    <property type="protein sequence ID" value="ENSCINP00000033744.1"/>
    <property type="gene ID" value="ENSCING00000019503.1"/>
</dbReference>
<keyword evidence="8" id="KW-1185">Reference proteome</keyword>
<keyword evidence="3 6" id="KW-0732">Signal</keyword>
<dbReference type="Pfam" id="PF00090">
    <property type="entry name" value="TSP_1"/>
    <property type="match status" value="3"/>
</dbReference>
<sequence>MNLLVMITIFCVVKTIRGISMQKMTSQTFERQEKRFVRSLVNQARLLSDWTEWSTCNATVCGIVGVQERYRNCSIAGEISVHLTICGQELYQAKPCEMPCITNQPVSLSSWSNWGSCSVSCGRGGVQIRQRDCLQIPCTERFLQQRSCIGQNTCPQWSQWQEWSECSKSCGMGGVKIRERSCQVRRNTRVAQVVVSDVLKRVSSPRQSSIQNVNASLCEGGNEGTEDAFPCMTSTSCRRNWSSWQPWN</sequence>
<dbReference type="Proteomes" id="UP000008144">
    <property type="component" value="Unassembled WGS sequence"/>
</dbReference>
<accession>H2XVR0</accession>
<organism evidence="7 8">
    <name type="scientific">Ciona intestinalis</name>
    <name type="common">Transparent sea squirt</name>
    <name type="synonym">Ascidia intestinalis</name>
    <dbReference type="NCBI Taxonomy" id="7719"/>
    <lineage>
        <taxon>Eukaryota</taxon>
        <taxon>Metazoa</taxon>
        <taxon>Chordata</taxon>
        <taxon>Tunicata</taxon>
        <taxon>Ascidiacea</taxon>
        <taxon>Phlebobranchia</taxon>
        <taxon>Cionidae</taxon>
        <taxon>Ciona</taxon>
    </lineage>
</organism>
<dbReference type="PROSITE" id="PS50092">
    <property type="entry name" value="TSP1"/>
    <property type="match status" value="3"/>
</dbReference>
<proteinExistence type="predicted"/>
<comment type="subcellular location">
    <subcellularLocation>
        <location evidence="1">Secreted</location>
    </subcellularLocation>
</comment>
<dbReference type="InterPro" id="IPR036383">
    <property type="entry name" value="TSP1_rpt_sf"/>
</dbReference>
<dbReference type="OMA" id="NTHECPY"/>
<dbReference type="SMART" id="SM00209">
    <property type="entry name" value="TSP1"/>
    <property type="match status" value="3"/>
</dbReference>
<dbReference type="Gene3D" id="2.20.100.10">
    <property type="entry name" value="Thrombospondin type-1 (TSP1) repeat"/>
    <property type="match status" value="3"/>
</dbReference>
<dbReference type="PANTHER" id="PTHR22906:SF43">
    <property type="entry name" value="PROPERDIN"/>
    <property type="match status" value="1"/>
</dbReference>
<evidence type="ECO:0000256" key="3">
    <source>
        <dbReference type="ARBA" id="ARBA00022729"/>
    </source>
</evidence>
<evidence type="ECO:0000313" key="8">
    <source>
        <dbReference type="Proteomes" id="UP000008144"/>
    </source>
</evidence>
<dbReference type="GeneTree" id="ENSGT00930000152346"/>
<evidence type="ECO:0008006" key="9">
    <source>
        <dbReference type="Google" id="ProtNLM"/>
    </source>
</evidence>
<evidence type="ECO:0000256" key="6">
    <source>
        <dbReference type="SAM" id="SignalP"/>
    </source>
</evidence>
<keyword evidence="4" id="KW-0677">Repeat</keyword>
<dbReference type="STRING" id="7719.ENSCINP00000033744"/>
<evidence type="ECO:0000256" key="5">
    <source>
        <dbReference type="ARBA" id="ARBA00023157"/>
    </source>
</evidence>
<evidence type="ECO:0000256" key="1">
    <source>
        <dbReference type="ARBA" id="ARBA00004613"/>
    </source>
</evidence>
<dbReference type="InParanoid" id="H2XVR0"/>
<feature type="signal peptide" evidence="6">
    <location>
        <begin position="1"/>
        <end position="18"/>
    </location>
</feature>
<evidence type="ECO:0000313" key="7">
    <source>
        <dbReference type="Ensembl" id="ENSCINP00000033744.1"/>
    </source>
</evidence>
<keyword evidence="2" id="KW-0964">Secreted</keyword>
<evidence type="ECO:0000256" key="4">
    <source>
        <dbReference type="ARBA" id="ARBA00022737"/>
    </source>
</evidence>
<dbReference type="InterPro" id="IPR052065">
    <property type="entry name" value="Compl_asym_regulator"/>
</dbReference>
<feature type="chain" id="PRO_5003578193" description="Spondin-like TSP1 domain-containing protein" evidence="6">
    <location>
        <begin position="19"/>
        <end position="248"/>
    </location>
</feature>
<reference evidence="7" key="3">
    <citation type="submission" date="2025-09" db="UniProtKB">
        <authorList>
            <consortium name="Ensembl"/>
        </authorList>
    </citation>
    <scope>IDENTIFICATION</scope>
</reference>
<protein>
    <recommendedName>
        <fullName evidence="9">Spondin-like TSP1 domain-containing protein</fullName>
    </recommendedName>
</protein>
<dbReference type="SUPFAM" id="SSF82895">
    <property type="entry name" value="TSP-1 type 1 repeat"/>
    <property type="match status" value="3"/>
</dbReference>
<dbReference type="InterPro" id="IPR000884">
    <property type="entry name" value="TSP1_rpt"/>
</dbReference>